<keyword evidence="11 12" id="KW-0472">Membrane</keyword>
<evidence type="ECO:0000256" key="8">
    <source>
        <dbReference type="ARBA" id="ARBA00022777"/>
    </source>
</evidence>
<dbReference type="Pfam" id="PF06580">
    <property type="entry name" value="His_kinase"/>
    <property type="match status" value="1"/>
</dbReference>
<protein>
    <recommendedName>
        <fullName evidence="3">histidine kinase</fullName>
        <ecNumber evidence="3">2.7.13.3</ecNumber>
    </recommendedName>
</protein>
<dbReference type="PANTHER" id="PTHR34220:SF7">
    <property type="entry name" value="SENSOR HISTIDINE KINASE YPDA"/>
    <property type="match status" value="1"/>
</dbReference>
<dbReference type="InterPro" id="IPR003594">
    <property type="entry name" value="HATPase_dom"/>
</dbReference>
<dbReference type="SUPFAM" id="SSF158472">
    <property type="entry name" value="HAMP domain-like"/>
    <property type="match status" value="1"/>
</dbReference>
<dbReference type="InterPro" id="IPR010559">
    <property type="entry name" value="Sig_transdc_His_kin_internal"/>
</dbReference>
<evidence type="ECO:0000256" key="4">
    <source>
        <dbReference type="ARBA" id="ARBA00022475"/>
    </source>
</evidence>
<dbReference type="InterPro" id="IPR003660">
    <property type="entry name" value="HAMP_dom"/>
</dbReference>
<dbReference type="SUPFAM" id="SSF55874">
    <property type="entry name" value="ATPase domain of HSP90 chaperone/DNA topoisomerase II/histidine kinase"/>
    <property type="match status" value="1"/>
</dbReference>
<dbReference type="CDD" id="cd06225">
    <property type="entry name" value="HAMP"/>
    <property type="match status" value="1"/>
</dbReference>
<dbReference type="GO" id="GO:0005886">
    <property type="term" value="C:plasma membrane"/>
    <property type="evidence" value="ECO:0007669"/>
    <property type="project" value="UniProtKB-SubCell"/>
</dbReference>
<organism evidence="15 16">
    <name type="scientific">Gracilibacillus ureilyticus</name>
    <dbReference type="NCBI Taxonomy" id="531814"/>
    <lineage>
        <taxon>Bacteria</taxon>
        <taxon>Bacillati</taxon>
        <taxon>Bacillota</taxon>
        <taxon>Bacilli</taxon>
        <taxon>Bacillales</taxon>
        <taxon>Bacillaceae</taxon>
        <taxon>Gracilibacillus</taxon>
    </lineage>
</organism>
<dbReference type="InterPro" id="IPR050640">
    <property type="entry name" value="Bact_2-comp_sensor_kinase"/>
</dbReference>
<dbReference type="Gene3D" id="6.10.340.10">
    <property type="match status" value="1"/>
</dbReference>
<evidence type="ECO:0000256" key="11">
    <source>
        <dbReference type="ARBA" id="ARBA00023136"/>
    </source>
</evidence>
<evidence type="ECO:0000256" key="12">
    <source>
        <dbReference type="SAM" id="Phobius"/>
    </source>
</evidence>
<comment type="catalytic activity">
    <reaction evidence="1">
        <text>ATP + protein L-histidine = ADP + protein N-phospho-L-histidine.</text>
        <dbReference type="EC" id="2.7.13.3"/>
    </reaction>
</comment>
<feature type="domain" description="Histidine kinase" evidence="13">
    <location>
        <begin position="488"/>
        <end position="594"/>
    </location>
</feature>
<reference evidence="15 16" key="1">
    <citation type="submission" date="2016-10" db="EMBL/GenBank/DDBJ databases">
        <authorList>
            <person name="de Groot N.N."/>
        </authorList>
    </citation>
    <scope>NUCLEOTIDE SEQUENCE [LARGE SCALE GENOMIC DNA]</scope>
    <source>
        <strain evidence="15 16">CGMCC 1.7727</strain>
    </source>
</reference>
<proteinExistence type="predicted"/>
<dbReference type="GO" id="GO:0000155">
    <property type="term" value="F:phosphorelay sensor kinase activity"/>
    <property type="evidence" value="ECO:0007669"/>
    <property type="project" value="InterPro"/>
</dbReference>
<dbReference type="Pfam" id="PF02518">
    <property type="entry name" value="HATPase_c"/>
    <property type="match status" value="1"/>
</dbReference>
<evidence type="ECO:0000256" key="1">
    <source>
        <dbReference type="ARBA" id="ARBA00000085"/>
    </source>
</evidence>
<evidence type="ECO:0000256" key="3">
    <source>
        <dbReference type="ARBA" id="ARBA00012438"/>
    </source>
</evidence>
<evidence type="ECO:0000259" key="14">
    <source>
        <dbReference type="PROSITE" id="PS50885"/>
    </source>
</evidence>
<keyword evidence="16" id="KW-1185">Reference proteome</keyword>
<evidence type="ECO:0000256" key="5">
    <source>
        <dbReference type="ARBA" id="ARBA00022553"/>
    </source>
</evidence>
<dbReference type="PROSITE" id="PS50885">
    <property type="entry name" value="HAMP"/>
    <property type="match status" value="1"/>
</dbReference>
<dbReference type="Proteomes" id="UP000199687">
    <property type="component" value="Unassembled WGS sequence"/>
</dbReference>
<dbReference type="STRING" id="531814.SAMN04487944_10551"/>
<dbReference type="EMBL" id="FOGL01000005">
    <property type="protein sequence ID" value="SER48858.1"/>
    <property type="molecule type" value="Genomic_DNA"/>
</dbReference>
<keyword evidence="12" id="KW-0812">Transmembrane</keyword>
<dbReference type="SMART" id="SM00304">
    <property type="entry name" value="HAMP"/>
    <property type="match status" value="1"/>
</dbReference>
<dbReference type="InterPro" id="IPR005467">
    <property type="entry name" value="His_kinase_dom"/>
</dbReference>
<keyword evidence="5" id="KW-0597">Phosphoprotein</keyword>
<evidence type="ECO:0000256" key="10">
    <source>
        <dbReference type="ARBA" id="ARBA00023012"/>
    </source>
</evidence>
<keyword evidence="12" id="KW-1133">Transmembrane helix</keyword>
<keyword evidence="8 15" id="KW-0418">Kinase</keyword>
<dbReference type="SMART" id="SM00387">
    <property type="entry name" value="HATPase_c"/>
    <property type="match status" value="1"/>
</dbReference>
<dbReference type="RefSeq" id="WP_089740124.1">
    <property type="nucleotide sequence ID" value="NZ_FOGL01000005.1"/>
</dbReference>
<name>A0A1H9PL09_9BACI</name>
<dbReference type="OrthoDB" id="9776552at2"/>
<dbReference type="EC" id="2.7.13.3" evidence="3"/>
<evidence type="ECO:0000256" key="2">
    <source>
        <dbReference type="ARBA" id="ARBA00004651"/>
    </source>
</evidence>
<feature type="domain" description="HAMP" evidence="14">
    <location>
        <begin position="319"/>
        <end position="371"/>
    </location>
</feature>
<evidence type="ECO:0000313" key="16">
    <source>
        <dbReference type="Proteomes" id="UP000199687"/>
    </source>
</evidence>
<comment type="subcellular location">
    <subcellularLocation>
        <location evidence="2">Cell membrane</location>
        <topology evidence="2">Multi-pass membrane protein</topology>
    </subcellularLocation>
</comment>
<keyword evidence="10" id="KW-0902">Two-component regulatory system</keyword>
<keyword evidence="6" id="KW-0808">Transferase</keyword>
<dbReference type="Gene3D" id="3.30.565.10">
    <property type="entry name" value="Histidine kinase-like ATPase, C-terminal domain"/>
    <property type="match status" value="1"/>
</dbReference>
<gene>
    <name evidence="15" type="ORF">SAMN04487944_10551</name>
</gene>
<sequence length="606" mass="69593">MILNPIRRFVNNINVRDKLFIAFVLVVFAPVVIVGGYLTNELRNQAIAEAEEQVAMNMERVKERTLEILKVPIYISNNIRLDYQLENILNKNYESTFQLISDYWEYDNFQEYIRTYHSEISNLRFYVDNPNLINDWEIIPASAHIKEKNWFKTALENGGAIQWNYIRDETKSNEKYLSLVRKIDFSAYKTSGVLVINVNSKTLKTILSQESSMTMLVDGQNNIIASNSEEQIGHKLDRVTDMEEVLKGDTGIFHDTKSKEPRRIFVQNVPLDALNKLFIISIIEDQEIVKNAHQFGKMGTILMSITILVAVILIYILAKLFSTRIILLSKQISNVSKGDFNMRINIDGKDEIGQLANDLDQMVINTKNLLQKIEKSNRQKALLEKKQSEIKFKMLASQINPHFLFNCLESIRMEAHFKGETEIAEVVKLLGKLMRNNLEVSEGRVELQKEVDVTKWYLDIQKFRYEDRLNYYFNIEPSTEKLLIPPLIIQPLVENSVIHGLEDVRNGGEVRISTKLKDNRLFITVSDDGTGISRKRLIEISRTLSDNEDQQGVRIGLRNVYQRLKLVCGEDSELKIESEEGKGTTVSLSIFLGVGGENIVESDGRG</sequence>
<dbReference type="GO" id="GO:0005524">
    <property type="term" value="F:ATP binding"/>
    <property type="evidence" value="ECO:0007669"/>
    <property type="project" value="UniProtKB-KW"/>
</dbReference>
<dbReference type="AlphaFoldDB" id="A0A1H9PL09"/>
<feature type="transmembrane region" description="Helical" evidence="12">
    <location>
        <begin position="20"/>
        <end position="38"/>
    </location>
</feature>
<accession>A0A1H9PL09</accession>
<evidence type="ECO:0000256" key="6">
    <source>
        <dbReference type="ARBA" id="ARBA00022679"/>
    </source>
</evidence>
<keyword evidence="9" id="KW-0067">ATP-binding</keyword>
<dbReference type="PANTHER" id="PTHR34220">
    <property type="entry name" value="SENSOR HISTIDINE KINASE YPDA"/>
    <property type="match status" value="1"/>
</dbReference>
<keyword evidence="7" id="KW-0547">Nucleotide-binding</keyword>
<dbReference type="Pfam" id="PF00672">
    <property type="entry name" value="HAMP"/>
    <property type="match status" value="1"/>
</dbReference>
<evidence type="ECO:0000259" key="13">
    <source>
        <dbReference type="PROSITE" id="PS50109"/>
    </source>
</evidence>
<feature type="transmembrane region" description="Helical" evidence="12">
    <location>
        <begin position="301"/>
        <end position="321"/>
    </location>
</feature>
<evidence type="ECO:0000313" key="15">
    <source>
        <dbReference type="EMBL" id="SER48858.1"/>
    </source>
</evidence>
<dbReference type="InterPro" id="IPR036890">
    <property type="entry name" value="HATPase_C_sf"/>
</dbReference>
<dbReference type="PROSITE" id="PS50109">
    <property type="entry name" value="HIS_KIN"/>
    <property type="match status" value="1"/>
</dbReference>
<keyword evidence="4" id="KW-1003">Cell membrane</keyword>
<evidence type="ECO:0000256" key="7">
    <source>
        <dbReference type="ARBA" id="ARBA00022741"/>
    </source>
</evidence>
<evidence type="ECO:0000256" key="9">
    <source>
        <dbReference type="ARBA" id="ARBA00022840"/>
    </source>
</evidence>